<feature type="domain" description="Serine aminopeptidase S33" evidence="3">
    <location>
        <begin position="220"/>
        <end position="457"/>
    </location>
</feature>
<accession>A0AAP0RIC9</accession>
<evidence type="ECO:0000256" key="2">
    <source>
        <dbReference type="SAM" id="Phobius"/>
    </source>
</evidence>
<dbReference type="InterPro" id="IPR051044">
    <property type="entry name" value="MAG_DAG_Lipase"/>
</dbReference>
<comment type="caution">
    <text evidence="4">The sequence shown here is derived from an EMBL/GenBank/DDBJ whole genome shotgun (WGS) entry which is preliminary data.</text>
</comment>
<dbReference type="Pfam" id="PF12146">
    <property type="entry name" value="Hydrolase_4"/>
    <property type="match status" value="1"/>
</dbReference>
<dbReference type="AlphaFoldDB" id="A0AAP0RIC9"/>
<evidence type="ECO:0000313" key="4">
    <source>
        <dbReference type="EMBL" id="KAK9278519.1"/>
    </source>
</evidence>
<dbReference type="InterPro" id="IPR022742">
    <property type="entry name" value="Hydrolase_4"/>
</dbReference>
<proteinExistence type="predicted"/>
<feature type="transmembrane region" description="Helical" evidence="2">
    <location>
        <begin position="86"/>
        <end position="109"/>
    </location>
</feature>
<dbReference type="Proteomes" id="UP001415857">
    <property type="component" value="Unassembled WGS sequence"/>
</dbReference>
<evidence type="ECO:0000313" key="5">
    <source>
        <dbReference type="Proteomes" id="UP001415857"/>
    </source>
</evidence>
<gene>
    <name evidence="4" type="ORF">L1049_028087</name>
</gene>
<evidence type="ECO:0000259" key="3">
    <source>
        <dbReference type="Pfam" id="PF12146"/>
    </source>
</evidence>
<keyword evidence="2" id="KW-0812">Transmembrane</keyword>
<keyword evidence="2" id="KW-0472">Membrane</keyword>
<dbReference type="InterPro" id="IPR029058">
    <property type="entry name" value="AB_hydrolase_fold"/>
</dbReference>
<reference evidence="4 5" key="1">
    <citation type="journal article" date="2024" name="Plant J.">
        <title>Genome sequences and population genomics reveal climatic adaptation and genomic divergence between two closely related sweetgum species.</title>
        <authorList>
            <person name="Xu W.Q."/>
            <person name="Ren C.Q."/>
            <person name="Zhang X.Y."/>
            <person name="Comes H.P."/>
            <person name="Liu X.H."/>
            <person name="Li Y.G."/>
            <person name="Kettle C.J."/>
            <person name="Jalonen R."/>
            <person name="Gaisberger H."/>
            <person name="Ma Y.Z."/>
            <person name="Qiu Y.X."/>
        </authorList>
    </citation>
    <scope>NUCLEOTIDE SEQUENCE [LARGE SCALE GENOMIC DNA]</scope>
    <source>
        <strain evidence="4">Hangzhou</strain>
    </source>
</reference>
<name>A0AAP0RIC9_LIQFO</name>
<keyword evidence="5" id="KW-1185">Reference proteome</keyword>
<dbReference type="FunFam" id="3.40.50.1820:FF:000111">
    <property type="entry name" value="Alpha/beta-Hydrolases superfamily protein"/>
    <property type="match status" value="1"/>
</dbReference>
<dbReference type="EMBL" id="JBBPBK010000009">
    <property type="protein sequence ID" value="KAK9278519.1"/>
    <property type="molecule type" value="Genomic_DNA"/>
</dbReference>
<dbReference type="SUPFAM" id="SSF53474">
    <property type="entry name" value="alpha/beta-Hydrolases"/>
    <property type="match status" value="1"/>
</dbReference>
<feature type="region of interest" description="Disordered" evidence="1">
    <location>
        <begin position="120"/>
        <end position="145"/>
    </location>
</feature>
<dbReference type="PANTHER" id="PTHR11614">
    <property type="entry name" value="PHOSPHOLIPASE-RELATED"/>
    <property type="match status" value="1"/>
</dbReference>
<organism evidence="4 5">
    <name type="scientific">Liquidambar formosana</name>
    <name type="common">Formosan gum</name>
    <dbReference type="NCBI Taxonomy" id="63359"/>
    <lineage>
        <taxon>Eukaryota</taxon>
        <taxon>Viridiplantae</taxon>
        <taxon>Streptophyta</taxon>
        <taxon>Embryophyta</taxon>
        <taxon>Tracheophyta</taxon>
        <taxon>Spermatophyta</taxon>
        <taxon>Magnoliopsida</taxon>
        <taxon>eudicotyledons</taxon>
        <taxon>Gunneridae</taxon>
        <taxon>Pentapetalae</taxon>
        <taxon>Saxifragales</taxon>
        <taxon>Altingiaceae</taxon>
        <taxon>Liquidambar</taxon>
    </lineage>
</organism>
<keyword evidence="2" id="KW-1133">Transmembrane helix</keyword>
<protein>
    <recommendedName>
        <fullName evidence="3">Serine aminopeptidase S33 domain-containing protein</fullName>
    </recommendedName>
</protein>
<evidence type="ECO:0000256" key="1">
    <source>
        <dbReference type="SAM" id="MobiDB-lite"/>
    </source>
</evidence>
<sequence length="475" mass="52224">MINTRPNSITQLTESVQFFYAQSNKKKRKKKRKEQRSPNSISISIESNFTLRLLSVSSMAIEPVLKTSDASAPLILTSGASGRVNALFSVQALKSFAMLVTSLVLLLLVPFRRRKRANPIALSAEKPKDEKQESGSGVGGNGQRKGAVVRFPATFVPWRRAAAAAVAADHEAAARRAMAIRRVVQDDGDEDRVVREFSLFVTSRGDSIFTQSWTPVSIPIRGLVVLLHGLNEHSGRYNDFAKQLNANGYKVYGMDWIGHGGSDGLHAYVHSLDDAVADTKTFLEKVLAENPGFPCFCFGHSTGAAIVLKAVLDPKVEACVAGVILTSPAVGVQPSHPIFAVLAPVFSFLLPKYQLSAANKKGMPVSRDPEALVAKYSDPLVYTGSIRIRTGYEILRITSYLQQNLRRLRVPFLVLHGTADTVTDPEASQKLYKEASSTDKTIKLFEGFLHDLLFEPEREDIVKDIIEWLNCRVKG</sequence>
<dbReference type="Gene3D" id="3.40.50.1820">
    <property type="entry name" value="alpha/beta hydrolase"/>
    <property type="match status" value="1"/>
</dbReference>